<dbReference type="PROSITE" id="PS00584">
    <property type="entry name" value="PFKB_KINASES_2"/>
    <property type="match status" value="1"/>
</dbReference>
<dbReference type="PANTHER" id="PTHR42909">
    <property type="entry name" value="ZGC:136858"/>
    <property type="match status" value="1"/>
</dbReference>
<dbReference type="SUPFAM" id="SSF53613">
    <property type="entry name" value="Ribokinase-like"/>
    <property type="match status" value="1"/>
</dbReference>
<reference evidence="5" key="1">
    <citation type="submission" date="2022-01" db="EMBL/GenBank/DDBJ databases">
        <authorList>
            <person name="King R."/>
        </authorList>
    </citation>
    <scope>NUCLEOTIDE SEQUENCE</scope>
</reference>
<name>A0A9P0HJ86_NEZVI</name>
<protein>
    <recommendedName>
        <fullName evidence="4">Carbohydrate kinase PfkB domain-containing protein</fullName>
    </recommendedName>
</protein>
<keyword evidence="2" id="KW-0479">Metal-binding</keyword>
<dbReference type="InterPro" id="IPR029056">
    <property type="entry name" value="Ribokinase-like"/>
</dbReference>
<dbReference type="EMBL" id="OV725081">
    <property type="protein sequence ID" value="CAH1402769.1"/>
    <property type="molecule type" value="Genomic_DNA"/>
</dbReference>
<feature type="domain" description="Carbohydrate kinase PfkB" evidence="4">
    <location>
        <begin position="8"/>
        <end position="291"/>
    </location>
</feature>
<dbReference type="AlphaFoldDB" id="A0A9P0HJ86"/>
<evidence type="ECO:0000313" key="6">
    <source>
        <dbReference type="Proteomes" id="UP001152798"/>
    </source>
</evidence>
<evidence type="ECO:0000256" key="2">
    <source>
        <dbReference type="ARBA" id="ARBA00022723"/>
    </source>
</evidence>
<sequence>MDGRTVKGTIRQSAGGVGRNIADALGKLQRCPPLLLSAVGPDLYGQFLLDNIKHLNCSAVETKEGSRTACYTTLIDKDGETRFGVGDMDIHNTIDKEQVKRYKKDIENGSILIMDGNIPQETINATLEIASNSNVPVWFEPTDLSKACKPLETDLWKNIAIMTPNLAELKEMARHLGQDFNEEFNFINIEKLLQQIKFLVTPLTLEIPIVMVTMGQHGMLMVSCLTTDEPVLNGFTKKISECYFRYYQPIKISNVQNTSGAGDCTASGFIAGALSGLTEPECVELGMKAGIDSLQSNNPVPESFKVSLGQKYAVISPILIHKDQHIK</sequence>
<dbReference type="CDD" id="cd01941">
    <property type="entry name" value="YeiC_kinase_like"/>
    <property type="match status" value="1"/>
</dbReference>
<dbReference type="GO" id="GO:0016798">
    <property type="term" value="F:hydrolase activity, acting on glycosyl bonds"/>
    <property type="evidence" value="ECO:0007669"/>
    <property type="project" value="TreeGrafter"/>
</dbReference>
<gene>
    <name evidence="5" type="ORF">NEZAVI_LOCUS11514</name>
</gene>
<keyword evidence="6" id="KW-1185">Reference proteome</keyword>
<dbReference type="InterPro" id="IPR002173">
    <property type="entry name" value="Carboh/pur_kinase_PfkB_CS"/>
</dbReference>
<evidence type="ECO:0000256" key="3">
    <source>
        <dbReference type="ARBA" id="ARBA00022777"/>
    </source>
</evidence>
<evidence type="ECO:0000259" key="4">
    <source>
        <dbReference type="Pfam" id="PF00294"/>
    </source>
</evidence>
<dbReference type="Pfam" id="PF00294">
    <property type="entry name" value="PfkB"/>
    <property type="match status" value="1"/>
</dbReference>
<dbReference type="GO" id="GO:0016301">
    <property type="term" value="F:kinase activity"/>
    <property type="evidence" value="ECO:0007669"/>
    <property type="project" value="UniProtKB-KW"/>
</dbReference>
<keyword evidence="3" id="KW-0418">Kinase</keyword>
<dbReference type="Proteomes" id="UP001152798">
    <property type="component" value="Chromosome 5"/>
</dbReference>
<organism evidence="5 6">
    <name type="scientific">Nezara viridula</name>
    <name type="common">Southern green stink bug</name>
    <name type="synonym">Cimex viridulus</name>
    <dbReference type="NCBI Taxonomy" id="85310"/>
    <lineage>
        <taxon>Eukaryota</taxon>
        <taxon>Metazoa</taxon>
        <taxon>Ecdysozoa</taxon>
        <taxon>Arthropoda</taxon>
        <taxon>Hexapoda</taxon>
        <taxon>Insecta</taxon>
        <taxon>Pterygota</taxon>
        <taxon>Neoptera</taxon>
        <taxon>Paraneoptera</taxon>
        <taxon>Hemiptera</taxon>
        <taxon>Heteroptera</taxon>
        <taxon>Panheteroptera</taxon>
        <taxon>Pentatomomorpha</taxon>
        <taxon>Pentatomoidea</taxon>
        <taxon>Pentatomidae</taxon>
        <taxon>Pentatominae</taxon>
        <taxon>Nezara</taxon>
    </lineage>
</organism>
<dbReference type="GO" id="GO:0006796">
    <property type="term" value="P:phosphate-containing compound metabolic process"/>
    <property type="evidence" value="ECO:0007669"/>
    <property type="project" value="UniProtKB-ARBA"/>
</dbReference>
<evidence type="ECO:0000313" key="5">
    <source>
        <dbReference type="EMBL" id="CAH1402769.1"/>
    </source>
</evidence>
<dbReference type="Gene3D" id="3.40.1190.20">
    <property type="match status" value="1"/>
</dbReference>
<dbReference type="GO" id="GO:0004730">
    <property type="term" value="F:pseudouridylate synthase activity"/>
    <property type="evidence" value="ECO:0007669"/>
    <property type="project" value="TreeGrafter"/>
</dbReference>
<dbReference type="InterPro" id="IPR011611">
    <property type="entry name" value="PfkB_dom"/>
</dbReference>
<accession>A0A9P0HJ86</accession>
<evidence type="ECO:0000256" key="1">
    <source>
        <dbReference type="ARBA" id="ARBA00022679"/>
    </source>
</evidence>
<dbReference type="PANTHER" id="PTHR42909:SF1">
    <property type="entry name" value="CARBOHYDRATE KINASE PFKB DOMAIN-CONTAINING PROTEIN"/>
    <property type="match status" value="1"/>
</dbReference>
<keyword evidence="1" id="KW-0808">Transferase</keyword>
<proteinExistence type="predicted"/>
<dbReference type="GO" id="GO:0046872">
    <property type="term" value="F:metal ion binding"/>
    <property type="evidence" value="ECO:0007669"/>
    <property type="project" value="UniProtKB-KW"/>
</dbReference>
<dbReference type="OrthoDB" id="198885at2759"/>
<dbReference type="GO" id="GO:0005737">
    <property type="term" value="C:cytoplasm"/>
    <property type="evidence" value="ECO:0007669"/>
    <property type="project" value="TreeGrafter"/>
</dbReference>